<proteinExistence type="predicted"/>
<dbReference type="Gene3D" id="3.20.20.80">
    <property type="entry name" value="Glycosidases"/>
    <property type="match status" value="2"/>
</dbReference>
<evidence type="ECO:0000313" key="2">
    <source>
        <dbReference type="EMBL" id="AEV19634.1"/>
    </source>
</evidence>
<accession>A0ABM5MJ04</accession>
<dbReference type="Proteomes" id="UP000005636">
    <property type="component" value="Chromosome"/>
</dbReference>
<name>A0ABM5MJ04_GEOTH</name>
<feature type="transmembrane region" description="Helical" evidence="1">
    <location>
        <begin position="12"/>
        <end position="36"/>
    </location>
</feature>
<sequence>MKDWESGEMEKRVFSWLYVYMVLAVLVLFAPYWLWWLKPETKLDLLIVDKTVPDRSYREHQGLVWVLNQQKYVHGNGERYKAARDYAGFAPKQDETYEVRPLPKEMARYDAVYIVDTYGVYEEEFVHKQTDGARAKVYGGLERQEMESLWRFARQGGKTLIAEFNSMAHPTENEVRASFAQLFGLEWTGWIGRYFPDLNSQEVPVWVKENYKAQYGKAFSFRGPGMVLVDESDRLLVLDRRDLGGGGVMFSSTKVGEARWGGKMRTSYSYWFDIVKPLDERMVLATYTLSLSERGKEKLRAIGLPFSFPAVVRYETKTYQSYYFCGDYADQGELPSVYQTVGLDVWRKWTEDGRSDNGAAFYWKAYVPMMKAILREIKAYKEDGKLQDAVQTVEQSGVRLAGTVGRDYLQVYRNGRWEPLLIKGVNLGISKPGAFPGEAKITKEEYFRWLQYIGAMGANAIRVYTIHPPAFYEALYEYNQIAKQPLYLFHGVWIDEGTMLRTKDVWAPEVSEAFRTDIRRTIDLVHGKARIAKRPGHAGGMYRYDLSPYVLGWIFGVEWDPDVVAATNEKHPKQGDYRGKYVYTKGASPFEAWLARMIDEAVAYETETYGWQRPVSFTNWVTTDLLRHPAEPLVKEDLVSVNPNVMYATDELRAGLFASYHIYPYYPDFLNREEKYVSYVDQRGEQNSYAGYLHDMKAAHRMPILVAEFGVPSSRGMAHRNVHGKNQGFLSEQEQGTIDRELFEDIVHEWMAGGLLFSWQDEWFKRTWNTMDYDNRDRRPFWLNVQTNEQHFGLLRFEPGPSAAAMMKVDGRKDDWTFNGIRPAWTEGKRALYVTSDEGYLYVRLDSGRITDRTTVYMAFDTIPNQGQSLLPGLSGVRTAGIDFALVIHGEQSARLLVDSYYDTFYFHYGKELHMMPAAPYANRKDNGVYHPIRLTLNKKLEEARGKAVPFDSYETGVLRFGTANPDDEAYDSLTDISVSRDGDMYEIRLSWALLNVTDPSRREVMGDMWSKGGLKSRVIVEGIRLGLYVEDGDDSFSFPAMNGNVLPAARFYEYTWPVWEAPRYHERLKQSYEVMKEAFSRVDIAKQQGVE</sequence>
<organism evidence="2 3">
    <name type="scientific">Geobacillus thermoleovorans CCB_US3_UF5</name>
    <dbReference type="NCBI Taxonomy" id="1111068"/>
    <lineage>
        <taxon>Bacteria</taxon>
        <taxon>Bacillati</taxon>
        <taxon>Bacillota</taxon>
        <taxon>Bacilli</taxon>
        <taxon>Bacillales</taxon>
        <taxon>Anoxybacillaceae</taxon>
        <taxon>Geobacillus</taxon>
        <taxon>Geobacillus thermoleovorans group</taxon>
    </lineage>
</organism>
<dbReference type="InterPro" id="IPR017853">
    <property type="entry name" value="GH"/>
</dbReference>
<gene>
    <name evidence="2" type="ORF">GTCCBUS3UF5_23280</name>
</gene>
<dbReference type="SUPFAM" id="SSF51445">
    <property type="entry name" value="(Trans)glycosidases"/>
    <property type="match status" value="1"/>
</dbReference>
<dbReference type="EMBL" id="CP003125">
    <property type="protein sequence ID" value="AEV19634.1"/>
    <property type="molecule type" value="Genomic_DNA"/>
</dbReference>
<keyword evidence="3" id="KW-1185">Reference proteome</keyword>
<keyword evidence="1" id="KW-1133">Transmembrane helix</keyword>
<evidence type="ECO:0000256" key="1">
    <source>
        <dbReference type="SAM" id="Phobius"/>
    </source>
</evidence>
<keyword evidence="1" id="KW-0812">Transmembrane</keyword>
<keyword evidence="1" id="KW-0472">Membrane</keyword>
<reference evidence="2 3" key="1">
    <citation type="submission" date="2011-11" db="EMBL/GenBank/DDBJ databases">
        <title>Complete genome sequence of thermophilic Geobacillus thermoleovorans CCB_US3_UF5.</title>
        <authorList>
            <person name="Muhd Sakaff M.K.L."/>
            <person name="Abdul Rahman A.Y."/>
            <person name="Saito J.A."/>
            <person name="Hou S."/>
            <person name="Alam M."/>
        </authorList>
    </citation>
    <scope>NUCLEOTIDE SEQUENCE [LARGE SCALE GENOMIC DNA]</scope>
    <source>
        <strain evidence="2 3">CCB_US3_UF5</strain>
    </source>
</reference>
<protein>
    <submittedName>
        <fullName evidence="2">Uncharacterized protein</fullName>
    </submittedName>
</protein>
<evidence type="ECO:0000313" key="3">
    <source>
        <dbReference type="Proteomes" id="UP000005636"/>
    </source>
</evidence>